<dbReference type="SUPFAM" id="SSF47336">
    <property type="entry name" value="ACP-like"/>
    <property type="match status" value="1"/>
</dbReference>
<dbReference type="InterPro" id="IPR009081">
    <property type="entry name" value="PP-bd_ACP"/>
</dbReference>
<reference evidence="2" key="1">
    <citation type="journal article" date="2014" name="Int. J. Syst. Evol. Microbiol.">
        <title>Complete genome sequence of Corynebacterium casei LMG S-19264T (=DSM 44701T), isolated from a smear-ripened cheese.</title>
        <authorList>
            <consortium name="US DOE Joint Genome Institute (JGI-PGF)"/>
            <person name="Walter F."/>
            <person name="Albersmeier A."/>
            <person name="Kalinowski J."/>
            <person name="Ruckert C."/>
        </authorList>
    </citation>
    <scope>NUCLEOTIDE SEQUENCE</scope>
    <source>
        <strain evidence="2">CGMCC 1.12924</strain>
    </source>
</reference>
<evidence type="ECO:0000313" key="3">
    <source>
        <dbReference type="Proteomes" id="UP000652231"/>
    </source>
</evidence>
<name>A0A8J2VB64_9FLAO</name>
<dbReference type="Gene3D" id="1.10.1200.10">
    <property type="entry name" value="ACP-like"/>
    <property type="match status" value="1"/>
</dbReference>
<dbReference type="InterPro" id="IPR036736">
    <property type="entry name" value="ACP-like_sf"/>
</dbReference>
<comment type="caution">
    <text evidence="2">The sequence shown here is derived from an EMBL/GenBank/DDBJ whole genome shotgun (WGS) entry which is preliminary data.</text>
</comment>
<evidence type="ECO:0000259" key="1">
    <source>
        <dbReference type="PROSITE" id="PS50075"/>
    </source>
</evidence>
<dbReference type="AlphaFoldDB" id="A0A8J2VB64"/>
<feature type="domain" description="Carrier" evidence="1">
    <location>
        <begin position="5"/>
        <end position="83"/>
    </location>
</feature>
<accession>A0A8J2VB64</accession>
<dbReference type="EMBL" id="BMGK01000013">
    <property type="protein sequence ID" value="GGE00862.1"/>
    <property type="molecule type" value="Genomic_DNA"/>
</dbReference>
<dbReference type="RefSeq" id="WP_188443127.1">
    <property type="nucleotide sequence ID" value="NZ_BMGK01000013.1"/>
</dbReference>
<gene>
    <name evidence="2" type="ORF">GCM10011312_25340</name>
</gene>
<sequence length="84" mass="10065">MEQVKDKQFLLDYIKTEFLSNTEIEGFNEDTPLVSSRIMDSISTIQLVDFIEKEFEVEFFHHEVDQENLDSVNLMWEFIKSKKQ</sequence>
<proteinExistence type="predicted"/>
<protein>
    <recommendedName>
        <fullName evidence="1">Carrier domain-containing protein</fullName>
    </recommendedName>
</protein>
<keyword evidence="3" id="KW-1185">Reference proteome</keyword>
<evidence type="ECO:0000313" key="2">
    <source>
        <dbReference type="EMBL" id="GGE00862.1"/>
    </source>
</evidence>
<reference evidence="2" key="2">
    <citation type="submission" date="2020-09" db="EMBL/GenBank/DDBJ databases">
        <authorList>
            <person name="Sun Q."/>
            <person name="Zhou Y."/>
        </authorList>
    </citation>
    <scope>NUCLEOTIDE SEQUENCE</scope>
    <source>
        <strain evidence="2">CGMCC 1.12924</strain>
    </source>
</reference>
<organism evidence="2 3">
    <name type="scientific">Planktosalinus lacus</name>
    <dbReference type="NCBI Taxonomy" id="1526573"/>
    <lineage>
        <taxon>Bacteria</taxon>
        <taxon>Pseudomonadati</taxon>
        <taxon>Bacteroidota</taxon>
        <taxon>Flavobacteriia</taxon>
        <taxon>Flavobacteriales</taxon>
        <taxon>Flavobacteriaceae</taxon>
        <taxon>Planktosalinus</taxon>
    </lineage>
</organism>
<dbReference type="Proteomes" id="UP000652231">
    <property type="component" value="Unassembled WGS sequence"/>
</dbReference>
<dbReference type="PROSITE" id="PS50075">
    <property type="entry name" value="CARRIER"/>
    <property type="match status" value="1"/>
</dbReference>